<comment type="caution">
    <text evidence="7">The sequence shown here is derived from an EMBL/GenBank/DDBJ whole genome shotgun (WGS) entry which is preliminary data.</text>
</comment>
<evidence type="ECO:0000259" key="6">
    <source>
        <dbReference type="PROSITE" id="PS50950"/>
    </source>
</evidence>
<evidence type="ECO:0000313" key="7">
    <source>
        <dbReference type="EMBL" id="CAH1984471.1"/>
    </source>
</evidence>
<dbReference type="EMBL" id="CAKOFQ010006958">
    <property type="protein sequence ID" value="CAH1984471.1"/>
    <property type="molecule type" value="Genomic_DNA"/>
</dbReference>
<dbReference type="Pfam" id="PF05485">
    <property type="entry name" value="THAP"/>
    <property type="match status" value="1"/>
</dbReference>
<dbReference type="Gene3D" id="6.20.210.20">
    <property type="entry name" value="THAP domain"/>
    <property type="match status" value="1"/>
</dbReference>
<dbReference type="InterPro" id="IPR006612">
    <property type="entry name" value="THAP_Znf"/>
</dbReference>
<dbReference type="GO" id="GO:0008270">
    <property type="term" value="F:zinc ion binding"/>
    <property type="evidence" value="ECO:0007669"/>
    <property type="project" value="UniProtKB-KW"/>
</dbReference>
<evidence type="ECO:0000256" key="2">
    <source>
        <dbReference type="ARBA" id="ARBA00022771"/>
    </source>
</evidence>
<feature type="domain" description="THAP-type" evidence="6">
    <location>
        <begin position="1"/>
        <end position="76"/>
    </location>
</feature>
<dbReference type="PROSITE" id="PS50950">
    <property type="entry name" value="ZF_THAP"/>
    <property type="match status" value="1"/>
</dbReference>
<dbReference type="AlphaFoldDB" id="A0A9P0L368"/>
<dbReference type="GO" id="GO:0003677">
    <property type="term" value="F:DNA binding"/>
    <property type="evidence" value="ECO:0007669"/>
    <property type="project" value="UniProtKB-UniRule"/>
</dbReference>
<sequence length="78" mass="9327">MGMCFVPDCKHYSEKQTCRFFRFPLNKTERNRWISLIRRKDRGPSHFSKVCDCHFIDQDKKNEPTLFDFNINPASLAL</sequence>
<evidence type="ECO:0000313" key="8">
    <source>
        <dbReference type="Proteomes" id="UP001152888"/>
    </source>
</evidence>
<dbReference type="SUPFAM" id="SSF57716">
    <property type="entry name" value="Glucocorticoid receptor-like (DNA-binding domain)"/>
    <property type="match status" value="1"/>
</dbReference>
<evidence type="ECO:0000256" key="5">
    <source>
        <dbReference type="PROSITE-ProRule" id="PRU00309"/>
    </source>
</evidence>
<dbReference type="Proteomes" id="UP001152888">
    <property type="component" value="Unassembled WGS sequence"/>
</dbReference>
<evidence type="ECO:0000256" key="4">
    <source>
        <dbReference type="ARBA" id="ARBA00023125"/>
    </source>
</evidence>
<proteinExistence type="predicted"/>
<gene>
    <name evidence="7" type="ORF">ACAOBT_LOCUS16106</name>
</gene>
<keyword evidence="8" id="KW-1185">Reference proteome</keyword>
<reference evidence="7" key="1">
    <citation type="submission" date="2022-03" db="EMBL/GenBank/DDBJ databases">
        <authorList>
            <person name="Sayadi A."/>
        </authorList>
    </citation>
    <scope>NUCLEOTIDE SEQUENCE</scope>
</reference>
<accession>A0A9P0L368</accession>
<organism evidence="7 8">
    <name type="scientific">Acanthoscelides obtectus</name>
    <name type="common">Bean weevil</name>
    <name type="synonym">Bruchus obtectus</name>
    <dbReference type="NCBI Taxonomy" id="200917"/>
    <lineage>
        <taxon>Eukaryota</taxon>
        <taxon>Metazoa</taxon>
        <taxon>Ecdysozoa</taxon>
        <taxon>Arthropoda</taxon>
        <taxon>Hexapoda</taxon>
        <taxon>Insecta</taxon>
        <taxon>Pterygota</taxon>
        <taxon>Neoptera</taxon>
        <taxon>Endopterygota</taxon>
        <taxon>Coleoptera</taxon>
        <taxon>Polyphaga</taxon>
        <taxon>Cucujiformia</taxon>
        <taxon>Chrysomeloidea</taxon>
        <taxon>Chrysomelidae</taxon>
        <taxon>Bruchinae</taxon>
        <taxon>Bruchini</taxon>
        <taxon>Acanthoscelides</taxon>
    </lineage>
</organism>
<dbReference type="InterPro" id="IPR038441">
    <property type="entry name" value="THAP_Znf_sf"/>
</dbReference>
<keyword evidence="1" id="KW-0479">Metal-binding</keyword>
<keyword evidence="4 5" id="KW-0238">DNA-binding</keyword>
<keyword evidence="3" id="KW-0862">Zinc</keyword>
<name>A0A9P0L368_ACAOB</name>
<evidence type="ECO:0000256" key="3">
    <source>
        <dbReference type="ARBA" id="ARBA00022833"/>
    </source>
</evidence>
<dbReference type="OrthoDB" id="6754832at2759"/>
<keyword evidence="2 5" id="KW-0863">Zinc-finger</keyword>
<protein>
    <recommendedName>
        <fullName evidence="6">THAP-type domain-containing protein</fullName>
    </recommendedName>
</protein>
<dbReference type="SMART" id="SM00980">
    <property type="entry name" value="THAP"/>
    <property type="match status" value="1"/>
</dbReference>
<evidence type="ECO:0000256" key="1">
    <source>
        <dbReference type="ARBA" id="ARBA00022723"/>
    </source>
</evidence>